<comment type="similarity">
    <text evidence="1">Belongs to the LysR transcriptional regulatory family.</text>
</comment>
<keyword evidence="7" id="KW-1185">Reference proteome</keyword>
<keyword evidence="3" id="KW-0238">DNA-binding</keyword>
<reference evidence="6 7" key="1">
    <citation type="submission" date="2022-10" db="EMBL/GenBank/DDBJ databases">
        <title>The complete genomes of actinobacterial strains from the NBC collection.</title>
        <authorList>
            <person name="Joergensen T.S."/>
            <person name="Alvarez Arevalo M."/>
            <person name="Sterndorff E.B."/>
            <person name="Faurdal D."/>
            <person name="Vuksanovic O."/>
            <person name="Mourched A.-S."/>
            <person name="Charusanti P."/>
            <person name="Shaw S."/>
            <person name="Blin K."/>
            <person name="Weber T."/>
        </authorList>
    </citation>
    <scope>NUCLEOTIDE SEQUENCE [LARGE SCALE GENOMIC DNA]</scope>
    <source>
        <strain evidence="6 7">NBC 01774</strain>
    </source>
</reference>
<dbReference type="RefSeq" id="WP_326623073.1">
    <property type="nucleotide sequence ID" value="NZ_CP109106.1"/>
</dbReference>
<evidence type="ECO:0000256" key="3">
    <source>
        <dbReference type="ARBA" id="ARBA00023125"/>
    </source>
</evidence>
<feature type="domain" description="HTH lysR-type" evidence="5">
    <location>
        <begin position="1"/>
        <end position="58"/>
    </location>
</feature>
<dbReference type="InterPro" id="IPR036390">
    <property type="entry name" value="WH_DNA-bd_sf"/>
</dbReference>
<protein>
    <submittedName>
        <fullName evidence="6">LysR family transcriptional regulator</fullName>
    </submittedName>
</protein>
<gene>
    <name evidence="6" type="ORF">OG863_39130</name>
</gene>
<evidence type="ECO:0000259" key="5">
    <source>
        <dbReference type="PROSITE" id="PS50931"/>
    </source>
</evidence>
<dbReference type="Gene3D" id="3.40.190.290">
    <property type="match status" value="1"/>
</dbReference>
<accession>A0ABZ1FSR5</accession>
<dbReference type="SUPFAM" id="SSF46785">
    <property type="entry name" value="Winged helix' DNA-binding domain"/>
    <property type="match status" value="1"/>
</dbReference>
<dbReference type="PANTHER" id="PTHR30346:SF28">
    <property type="entry name" value="HTH-TYPE TRANSCRIPTIONAL REGULATOR CYNR"/>
    <property type="match status" value="1"/>
</dbReference>
<dbReference type="PANTHER" id="PTHR30346">
    <property type="entry name" value="TRANSCRIPTIONAL DUAL REGULATOR HCAR-RELATED"/>
    <property type="match status" value="1"/>
</dbReference>
<sequence length="298" mass="32128">MEIRTIRYFLTVVDTGSLSAASRALHVAQPSLSRQIRQLETSLGCELFVRHRGRLHISPAGARLLPVARDLVTRHDQAVAMMRALAEGREPRLTVACTVTTINDVLAPLAAVSRHAVLNLMEVPTAAIADTVSSGQADLGFSSHPGATDLEVGLVVRFPVFAQVPAEHPWAGRPTVPLTELVREPLIVPTLAYSARRVFDDHLSRMSGPLGRQSVQEMDLPRAAQALAARGQGVAIVSDEPQFGLHPMVITGPAPGERVDLPLFALWSATHYAAELIGQCVAEVRDFCVRTFPDALPA</sequence>
<name>A0ABZ1FSR5_9ACTN</name>
<keyword evidence="2" id="KW-0805">Transcription regulation</keyword>
<dbReference type="Pfam" id="PF03466">
    <property type="entry name" value="LysR_substrate"/>
    <property type="match status" value="1"/>
</dbReference>
<evidence type="ECO:0000256" key="4">
    <source>
        <dbReference type="ARBA" id="ARBA00023163"/>
    </source>
</evidence>
<dbReference type="InterPro" id="IPR000847">
    <property type="entry name" value="LysR_HTH_N"/>
</dbReference>
<organism evidence="6 7">
    <name type="scientific">Streptomyces decoyicus</name>
    <dbReference type="NCBI Taxonomy" id="249567"/>
    <lineage>
        <taxon>Bacteria</taxon>
        <taxon>Bacillati</taxon>
        <taxon>Actinomycetota</taxon>
        <taxon>Actinomycetes</taxon>
        <taxon>Kitasatosporales</taxon>
        <taxon>Streptomycetaceae</taxon>
        <taxon>Streptomyces</taxon>
    </lineage>
</organism>
<dbReference type="CDD" id="cd05466">
    <property type="entry name" value="PBP2_LTTR_substrate"/>
    <property type="match status" value="1"/>
</dbReference>
<dbReference type="Gene3D" id="1.10.10.10">
    <property type="entry name" value="Winged helix-like DNA-binding domain superfamily/Winged helix DNA-binding domain"/>
    <property type="match status" value="1"/>
</dbReference>
<dbReference type="PROSITE" id="PS50931">
    <property type="entry name" value="HTH_LYSR"/>
    <property type="match status" value="1"/>
</dbReference>
<proteinExistence type="inferred from homology"/>
<dbReference type="Proteomes" id="UP001344251">
    <property type="component" value="Chromosome"/>
</dbReference>
<keyword evidence="4" id="KW-0804">Transcription</keyword>
<evidence type="ECO:0000256" key="2">
    <source>
        <dbReference type="ARBA" id="ARBA00023015"/>
    </source>
</evidence>
<dbReference type="EMBL" id="CP109106">
    <property type="protein sequence ID" value="WSB73477.1"/>
    <property type="molecule type" value="Genomic_DNA"/>
</dbReference>
<evidence type="ECO:0000313" key="7">
    <source>
        <dbReference type="Proteomes" id="UP001344251"/>
    </source>
</evidence>
<dbReference type="InterPro" id="IPR005119">
    <property type="entry name" value="LysR_subst-bd"/>
</dbReference>
<dbReference type="Pfam" id="PF00126">
    <property type="entry name" value="HTH_1"/>
    <property type="match status" value="1"/>
</dbReference>
<dbReference type="InterPro" id="IPR036388">
    <property type="entry name" value="WH-like_DNA-bd_sf"/>
</dbReference>
<dbReference type="PRINTS" id="PR00039">
    <property type="entry name" value="HTHLYSR"/>
</dbReference>
<evidence type="ECO:0000256" key="1">
    <source>
        <dbReference type="ARBA" id="ARBA00009437"/>
    </source>
</evidence>
<evidence type="ECO:0000313" key="6">
    <source>
        <dbReference type="EMBL" id="WSB73477.1"/>
    </source>
</evidence>
<dbReference type="SUPFAM" id="SSF53850">
    <property type="entry name" value="Periplasmic binding protein-like II"/>
    <property type="match status" value="1"/>
</dbReference>